<evidence type="ECO:0000259" key="2">
    <source>
        <dbReference type="Pfam" id="PF19878"/>
    </source>
</evidence>
<dbReference type="InterPro" id="IPR045556">
    <property type="entry name" value="DUF6351"/>
</dbReference>
<dbReference type="Pfam" id="PF19878">
    <property type="entry name" value="DUF6351"/>
    <property type="match status" value="1"/>
</dbReference>
<feature type="chain" id="PRO_5009241041" description="DUF6351 domain-containing protein" evidence="1">
    <location>
        <begin position="22"/>
        <end position="712"/>
    </location>
</feature>
<dbReference type="AlphaFoldDB" id="A0A1G7FW77"/>
<dbReference type="Gene3D" id="3.40.50.1820">
    <property type="entry name" value="alpha/beta hydrolase"/>
    <property type="match status" value="1"/>
</dbReference>
<evidence type="ECO:0000313" key="3">
    <source>
        <dbReference type="EMBL" id="SDE80153.1"/>
    </source>
</evidence>
<gene>
    <name evidence="3" type="ORF">SAMN05444167_0469</name>
</gene>
<accession>A0A1G7FW77</accession>
<keyword evidence="1" id="KW-0732">Signal</keyword>
<sequence>MLIRTAFLAVGFIAATLPALSQTTLKAISTDASLVTGGDVLVELHTLAPKPSVTLNGTDISRVFHAEGHGDYLALVTGLRNGSNTLRSGTTSLTLTNYPIEGPVFSGPRIAPFICQTNDFKLPDGTTLGKPLDENCSARTVVQYVYLPKNSLQFKPLKDLTKVPRDVAITTTASGNTVNFIVRVETGTMDRGIYQSAILHDPTSEPQPTPFAPPRGWNHHLVALQGSGCPAGWYVQGSALGVSTLDRERLAQGDALFSNTLNHTSNSCNAILAGEATAMGKEHFIETFGVPDWTISIGGSGGAYTSLQIADAFPGLIDGVMIRATFPDALAIALAGLDAHLLMHYFQSTAPMALTATQQAAIGGYPSVEAMIDAANQAQRTDPVPHRDDIKGYLSAMWKDAVPRPLRYDPDKNPTGARPTIFDWARNAYGVDPQTGFALRPFDNTGVQYGLSALNRGVITPTQFLDLNEKIGGVDNDSNYIPSRTQGNLDAIRRTYQSGLMLSGGGGLSSIPIVDDGTSKETGGYHYGWFHFALRDRVRQANGSSANMVFWRNIVTDAASQDLLDHWITAYKGDARPGTQRDKVLRNKPSAGVDGCFTEGRFTRDELVFQDAGSPCQHDYPVYSNARHEAGGPVAGNILKCALKPVDPADYKAPFSSDDLVRLKTIFPNGVCDWSKPGINQVPLTPWPSFGPSPKNMVYQAPAVENPAKTLK</sequence>
<proteinExistence type="predicted"/>
<evidence type="ECO:0000313" key="4">
    <source>
        <dbReference type="Proteomes" id="UP000182427"/>
    </source>
</evidence>
<keyword evidence="4" id="KW-1185">Reference proteome</keyword>
<dbReference type="Proteomes" id="UP000182427">
    <property type="component" value="Chromosome I"/>
</dbReference>
<reference evidence="3 4" key="1">
    <citation type="submission" date="2016-10" db="EMBL/GenBank/DDBJ databases">
        <authorList>
            <person name="de Groot N.N."/>
        </authorList>
    </citation>
    <scope>NUCLEOTIDE SEQUENCE [LARGE SCALE GENOMIC DNA]</scope>
    <source>
        <strain evidence="3 4">GAS232</strain>
    </source>
</reference>
<evidence type="ECO:0000256" key="1">
    <source>
        <dbReference type="SAM" id="SignalP"/>
    </source>
</evidence>
<dbReference type="SUPFAM" id="SSF53474">
    <property type="entry name" value="alpha/beta-Hydrolases"/>
    <property type="match status" value="1"/>
</dbReference>
<organism evidence="3 4">
    <name type="scientific">Terriglobus roseus</name>
    <dbReference type="NCBI Taxonomy" id="392734"/>
    <lineage>
        <taxon>Bacteria</taxon>
        <taxon>Pseudomonadati</taxon>
        <taxon>Acidobacteriota</taxon>
        <taxon>Terriglobia</taxon>
        <taxon>Terriglobales</taxon>
        <taxon>Acidobacteriaceae</taxon>
        <taxon>Terriglobus</taxon>
    </lineage>
</organism>
<dbReference type="EMBL" id="LT629690">
    <property type="protein sequence ID" value="SDE80153.1"/>
    <property type="molecule type" value="Genomic_DNA"/>
</dbReference>
<dbReference type="RefSeq" id="WP_083343729.1">
    <property type="nucleotide sequence ID" value="NZ_LT629690.1"/>
</dbReference>
<feature type="domain" description="DUF6351" evidence="2">
    <location>
        <begin position="26"/>
        <end position="682"/>
    </location>
</feature>
<protein>
    <recommendedName>
        <fullName evidence="2">DUF6351 domain-containing protein</fullName>
    </recommendedName>
</protein>
<name>A0A1G7FW77_9BACT</name>
<feature type="signal peptide" evidence="1">
    <location>
        <begin position="1"/>
        <end position="21"/>
    </location>
</feature>
<dbReference type="OrthoDB" id="3078806at2"/>
<dbReference type="InterPro" id="IPR029058">
    <property type="entry name" value="AB_hydrolase_fold"/>
</dbReference>